<evidence type="ECO:0000313" key="3">
    <source>
        <dbReference type="EMBL" id="JAT13535.1"/>
    </source>
</evidence>
<gene>
    <name evidence="3" type="ORF">g.12575</name>
</gene>
<feature type="region of interest" description="Disordered" evidence="1">
    <location>
        <begin position="218"/>
        <end position="237"/>
    </location>
</feature>
<feature type="chain" id="PRO_5008586754" evidence="2">
    <location>
        <begin position="22"/>
        <end position="335"/>
    </location>
</feature>
<proteinExistence type="predicted"/>
<evidence type="ECO:0000256" key="1">
    <source>
        <dbReference type="SAM" id="MobiDB-lite"/>
    </source>
</evidence>
<reference evidence="3" key="1">
    <citation type="submission" date="2015-11" db="EMBL/GenBank/DDBJ databases">
        <title>De novo transcriptome assembly of four potential Pierce s Disease insect vectors from Arizona vineyards.</title>
        <authorList>
            <person name="Tassone E.E."/>
        </authorList>
    </citation>
    <scope>NUCLEOTIDE SEQUENCE</scope>
</reference>
<feature type="region of interest" description="Disordered" evidence="1">
    <location>
        <begin position="145"/>
        <end position="165"/>
    </location>
</feature>
<dbReference type="AlphaFoldDB" id="A0A1B6KQ11"/>
<feature type="region of interest" description="Disordered" evidence="1">
    <location>
        <begin position="46"/>
        <end position="76"/>
    </location>
</feature>
<protein>
    <submittedName>
        <fullName evidence="3">Uncharacterized protein</fullName>
    </submittedName>
</protein>
<keyword evidence="2" id="KW-0732">Signal</keyword>
<evidence type="ECO:0000256" key="2">
    <source>
        <dbReference type="SAM" id="SignalP"/>
    </source>
</evidence>
<dbReference type="EMBL" id="GEBQ01026442">
    <property type="protein sequence ID" value="JAT13535.1"/>
    <property type="molecule type" value="Transcribed_RNA"/>
</dbReference>
<feature type="signal peptide" evidence="2">
    <location>
        <begin position="1"/>
        <end position="21"/>
    </location>
</feature>
<accession>A0A1B6KQ11</accession>
<name>A0A1B6KQ11_9HEMI</name>
<organism evidence="3">
    <name type="scientific">Graphocephala atropunctata</name>
    <dbReference type="NCBI Taxonomy" id="36148"/>
    <lineage>
        <taxon>Eukaryota</taxon>
        <taxon>Metazoa</taxon>
        <taxon>Ecdysozoa</taxon>
        <taxon>Arthropoda</taxon>
        <taxon>Hexapoda</taxon>
        <taxon>Insecta</taxon>
        <taxon>Pterygota</taxon>
        <taxon>Neoptera</taxon>
        <taxon>Paraneoptera</taxon>
        <taxon>Hemiptera</taxon>
        <taxon>Auchenorrhyncha</taxon>
        <taxon>Membracoidea</taxon>
        <taxon>Cicadellidae</taxon>
        <taxon>Cicadellinae</taxon>
        <taxon>Cicadellini</taxon>
        <taxon>Graphocephala</taxon>
    </lineage>
</organism>
<sequence length="335" mass="37876">MICHCLKHFIMLLIVSPPTLHYPVPLTDEKFVKLSETEPVYITLERLEGRPPSQSERQKREEPEEWTEGEQQESLNADAMETIRKINPLTIANQVSQLFRKNDHKSSASEKSSARVVQNILGNEEESSSPDKSGVAEEVANFAVQPDSEELVRNPSPPYVHQESPKIVHKPRANDFGYSVIVLAGDPVNMPIKVLSKGMQEDQETQGKEVMEGKVDVKENPDRNGYSDENMNPKGKVSNEEMRVPKQFNVKTEFPVYDEDLSFMPDPFQGILDENYWKEQGSQEGGSSIPQKENQRFQPHAIYMRSSDGQAQNGAIAGEFQCGGWRKNTTEVLTR</sequence>